<dbReference type="Pfam" id="PF01297">
    <property type="entry name" value="ZnuA"/>
    <property type="match status" value="1"/>
</dbReference>
<evidence type="ECO:0000256" key="3">
    <source>
        <dbReference type="ARBA" id="ARBA00022729"/>
    </source>
</evidence>
<dbReference type="EMBL" id="JBHSKX010000001">
    <property type="protein sequence ID" value="MFC5366576.1"/>
    <property type="molecule type" value="Genomic_DNA"/>
</dbReference>
<dbReference type="Proteomes" id="UP001596201">
    <property type="component" value="Unassembled WGS sequence"/>
</dbReference>
<dbReference type="Gene3D" id="3.40.50.1980">
    <property type="entry name" value="Nitrogenase molybdenum iron protein domain"/>
    <property type="match status" value="2"/>
</dbReference>
<proteinExistence type="inferred from homology"/>
<dbReference type="PANTHER" id="PTHR42953">
    <property type="entry name" value="HIGH-AFFINITY ZINC UPTAKE SYSTEM PROTEIN ZNUA-RELATED"/>
    <property type="match status" value="1"/>
</dbReference>
<evidence type="ECO:0000313" key="5">
    <source>
        <dbReference type="EMBL" id="MFC5366576.1"/>
    </source>
</evidence>
<dbReference type="PROSITE" id="PS51318">
    <property type="entry name" value="TAT"/>
    <property type="match status" value="1"/>
</dbReference>
<evidence type="ECO:0000313" key="6">
    <source>
        <dbReference type="Proteomes" id="UP001596201"/>
    </source>
</evidence>
<evidence type="ECO:0000256" key="1">
    <source>
        <dbReference type="ARBA" id="ARBA00011028"/>
    </source>
</evidence>
<accession>A0ABD5R959</accession>
<dbReference type="SUPFAM" id="SSF53807">
    <property type="entry name" value="Helical backbone' metal receptor"/>
    <property type="match status" value="1"/>
</dbReference>
<feature type="region of interest" description="Disordered" evidence="4">
    <location>
        <begin position="135"/>
        <end position="205"/>
    </location>
</feature>
<dbReference type="AlphaFoldDB" id="A0ABD5R959"/>
<comment type="similarity">
    <text evidence="1">Belongs to the bacterial solute-binding protein 9 family.</text>
</comment>
<dbReference type="InterPro" id="IPR006311">
    <property type="entry name" value="TAT_signal"/>
</dbReference>
<name>A0ABD5R959_9EURY</name>
<reference evidence="5 6" key="1">
    <citation type="journal article" date="2019" name="Int. J. Syst. Evol. Microbiol.">
        <title>The Global Catalogue of Microorganisms (GCM) 10K type strain sequencing project: providing services to taxonomists for standard genome sequencing and annotation.</title>
        <authorList>
            <consortium name="The Broad Institute Genomics Platform"/>
            <consortium name="The Broad Institute Genome Sequencing Center for Infectious Disease"/>
            <person name="Wu L."/>
            <person name="Ma J."/>
        </authorList>
    </citation>
    <scope>NUCLEOTIDE SEQUENCE [LARGE SCALE GENOMIC DNA]</scope>
    <source>
        <strain evidence="5 6">CGMCC 1.12237</strain>
    </source>
</reference>
<comment type="caution">
    <text evidence="5">The sequence shown here is derived from an EMBL/GenBank/DDBJ whole genome shotgun (WGS) entry which is preliminary data.</text>
</comment>
<sequence length="380" mass="41536">MRSQTRRRFLLGTSGAALTGLAGCLGRGTTGGSGSTDGTATGETAESSFFVVSDFASAVAGDVLSVGNLVPFGQHGHGWEPGPTVQRRVLDADAFLYVGDGFQPWADRIRRNLRDDGSDVPTVEAWAGVDLLAADGDEHGDHDETHDDEHHDDEHHDDETETHDDEHHDDHETETETHDDEHHDDHESGSDDGHDDHDHGAVDPHFWLDPERAKQAVGNIEAGLTEVVPDQQETLASNADRLRDDLDSLDATYRERLSGRTRDTILVAGHNSFRYLARRYDFDVEALTGLAPDAAPTPQDVRRAQDAIAEHDVEYVLAPVFESDRAARQLVAETDATGVLPLTPVPSLTPEWNDRGWGYLDVMEQVNLPSLARALGAETE</sequence>
<dbReference type="RefSeq" id="WP_227228082.1">
    <property type="nucleotide sequence ID" value="NZ_JAJCVJ010000001.1"/>
</dbReference>
<dbReference type="InterPro" id="IPR050492">
    <property type="entry name" value="Bact_metal-bind_prot9"/>
</dbReference>
<evidence type="ECO:0000256" key="4">
    <source>
        <dbReference type="SAM" id="MobiDB-lite"/>
    </source>
</evidence>
<gene>
    <name evidence="5" type="ORF">ACFPJ5_06460</name>
</gene>
<keyword evidence="3" id="KW-0732">Signal</keyword>
<keyword evidence="2" id="KW-0813">Transport</keyword>
<dbReference type="InterPro" id="IPR006127">
    <property type="entry name" value="ZnuA-like"/>
</dbReference>
<organism evidence="5 6">
    <name type="scientific">Salinirubrum litoreum</name>
    <dbReference type="NCBI Taxonomy" id="1126234"/>
    <lineage>
        <taxon>Archaea</taxon>
        <taxon>Methanobacteriati</taxon>
        <taxon>Methanobacteriota</taxon>
        <taxon>Stenosarchaea group</taxon>
        <taxon>Halobacteria</taxon>
        <taxon>Halobacteriales</taxon>
        <taxon>Haloferacaceae</taxon>
        <taxon>Salinirubrum</taxon>
    </lineage>
</organism>
<protein>
    <submittedName>
        <fullName evidence="5">Metal ABC transporter substrate-binding protein</fullName>
    </submittedName>
</protein>
<dbReference type="PANTHER" id="PTHR42953:SF3">
    <property type="entry name" value="HIGH-AFFINITY ZINC UPTAKE SYSTEM PROTEIN ZNUA"/>
    <property type="match status" value="1"/>
</dbReference>
<evidence type="ECO:0000256" key="2">
    <source>
        <dbReference type="ARBA" id="ARBA00022448"/>
    </source>
</evidence>
<feature type="compositionally biased region" description="Basic and acidic residues" evidence="4">
    <location>
        <begin position="136"/>
        <end position="205"/>
    </location>
</feature>
<dbReference type="PROSITE" id="PS51257">
    <property type="entry name" value="PROKAR_LIPOPROTEIN"/>
    <property type="match status" value="1"/>
</dbReference>
<keyword evidence="6" id="KW-1185">Reference proteome</keyword>